<reference evidence="2 3" key="1">
    <citation type="submission" date="2018-02" db="EMBL/GenBank/DDBJ databases">
        <title>Genomic analysis of the strain RR4-38 isolated from a seawater recirculating aquaculture system.</title>
        <authorList>
            <person name="Kim Y.-S."/>
            <person name="Jang Y.H."/>
            <person name="Kim K.-H."/>
        </authorList>
    </citation>
    <scope>NUCLEOTIDE SEQUENCE [LARGE SCALE GENOMIC DNA]</scope>
    <source>
        <strain evidence="2 3">RR4-38</strain>
    </source>
</reference>
<sequence>MKKILLFAFTAVIMFSCKEKTKEESLNMDENMEMTEEENTDDNSEWIVLFDGTSFDNWRGYLSETMYDNWTIEDGAMAFTPGEEGGKNIITKDQYTNFVLSLEWKISEAGNSGIFWGVHEDEKYPEAYQTGPEIQVLDNEKHPDAKVGDGVHTAGSLYDMIKPSKDVTKPVGEWNHCVIEIDHKTNKGKVTLNGTEIVSFPVHGDEWDAMVANSKFKDWEGFGKYQTGHIGLQDHSDKVWFRNIKIRRLD</sequence>
<organism evidence="2 3">
    <name type="scientific">Pukyongia salina</name>
    <dbReference type="NCBI Taxonomy" id="2094025"/>
    <lineage>
        <taxon>Bacteria</taxon>
        <taxon>Pseudomonadati</taxon>
        <taxon>Bacteroidota</taxon>
        <taxon>Flavobacteriia</taxon>
        <taxon>Flavobacteriales</taxon>
        <taxon>Flavobacteriaceae</taxon>
        <taxon>Pukyongia</taxon>
    </lineage>
</organism>
<evidence type="ECO:0000313" key="3">
    <source>
        <dbReference type="Proteomes" id="UP000238442"/>
    </source>
</evidence>
<evidence type="ECO:0000313" key="2">
    <source>
        <dbReference type="EMBL" id="AVI50485.1"/>
    </source>
</evidence>
<proteinExistence type="predicted"/>
<feature type="domain" description="3-keto-alpha-glucoside-1,2-lyase/3-keto-2-hydroxy-glucal hydratase" evidence="1">
    <location>
        <begin position="45"/>
        <end position="247"/>
    </location>
</feature>
<gene>
    <name evidence="2" type="ORF">C5O00_04610</name>
</gene>
<dbReference type="GO" id="GO:0016787">
    <property type="term" value="F:hydrolase activity"/>
    <property type="evidence" value="ECO:0007669"/>
    <property type="project" value="InterPro"/>
</dbReference>
<dbReference type="KEGG" id="aue:C5O00_04610"/>
<keyword evidence="3" id="KW-1185">Reference proteome</keyword>
<evidence type="ECO:0000259" key="1">
    <source>
        <dbReference type="Pfam" id="PF06439"/>
    </source>
</evidence>
<dbReference type="InterPro" id="IPR010496">
    <property type="entry name" value="AL/BT2_dom"/>
</dbReference>
<protein>
    <submittedName>
        <fullName evidence="2">DUF1080 domain-containing protein</fullName>
    </submittedName>
</protein>
<dbReference type="OrthoDB" id="9806233at2"/>
<dbReference type="AlphaFoldDB" id="A0A2S0HV39"/>
<name>A0A2S0HV39_9FLAO</name>
<accession>A0A2S0HV39</accession>
<dbReference type="RefSeq" id="WP_105215364.1">
    <property type="nucleotide sequence ID" value="NZ_CP027062.1"/>
</dbReference>
<dbReference type="PROSITE" id="PS51257">
    <property type="entry name" value="PROKAR_LIPOPROTEIN"/>
    <property type="match status" value="1"/>
</dbReference>
<dbReference type="Pfam" id="PF06439">
    <property type="entry name" value="3keto-disac_hyd"/>
    <property type="match status" value="1"/>
</dbReference>
<dbReference type="Gene3D" id="2.60.120.560">
    <property type="entry name" value="Exo-inulinase, domain 1"/>
    <property type="match status" value="1"/>
</dbReference>
<dbReference type="EMBL" id="CP027062">
    <property type="protein sequence ID" value="AVI50485.1"/>
    <property type="molecule type" value="Genomic_DNA"/>
</dbReference>
<dbReference type="Proteomes" id="UP000238442">
    <property type="component" value="Chromosome"/>
</dbReference>